<dbReference type="eggNOG" id="COG2128">
    <property type="taxonomic scope" value="Bacteria"/>
</dbReference>
<name>S5T4G4_9CORY</name>
<dbReference type="GO" id="GO:0051920">
    <property type="term" value="F:peroxiredoxin activity"/>
    <property type="evidence" value="ECO:0007669"/>
    <property type="project" value="InterPro"/>
</dbReference>
<organism evidence="2 3">
    <name type="scientific">Corynebacterium maris DSM 45190</name>
    <dbReference type="NCBI Taxonomy" id="1224163"/>
    <lineage>
        <taxon>Bacteria</taxon>
        <taxon>Bacillati</taxon>
        <taxon>Actinomycetota</taxon>
        <taxon>Actinomycetes</taxon>
        <taxon>Mycobacteriales</taxon>
        <taxon>Corynebacteriaceae</taxon>
        <taxon>Corynebacterium</taxon>
    </lineage>
</organism>
<evidence type="ECO:0000313" key="3">
    <source>
        <dbReference type="Proteomes" id="UP000015388"/>
    </source>
</evidence>
<dbReference type="PATRIC" id="fig|1224163.3.peg.2035"/>
<dbReference type="Proteomes" id="UP000015388">
    <property type="component" value="Chromosome"/>
</dbReference>
<evidence type="ECO:0000313" key="2">
    <source>
        <dbReference type="EMBL" id="AGS35490.1"/>
    </source>
</evidence>
<dbReference type="InterPro" id="IPR029032">
    <property type="entry name" value="AhpD-like"/>
</dbReference>
<dbReference type="InterPro" id="IPR003779">
    <property type="entry name" value="CMD-like"/>
</dbReference>
<dbReference type="PANTHER" id="PTHR34846">
    <property type="entry name" value="4-CARBOXYMUCONOLACTONE DECARBOXYLASE FAMILY PROTEIN (AFU_ORTHOLOGUE AFUA_6G11590)"/>
    <property type="match status" value="1"/>
</dbReference>
<feature type="domain" description="Carboxymuconolactone decarboxylase-like" evidence="1">
    <location>
        <begin position="17"/>
        <end position="102"/>
    </location>
</feature>
<keyword evidence="3" id="KW-1185">Reference proteome</keyword>
<dbReference type="Pfam" id="PF02627">
    <property type="entry name" value="CMD"/>
    <property type="match status" value="1"/>
</dbReference>
<protein>
    <recommendedName>
        <fullName evidence="1">Carboxymuconolactone decarboxylase-like domain-containing protein</fullName>
    </recommendedName>
</protein>
<dbReference type="Gene3D" id="1.20.1290.10">
    <property type="entry name" value="AhpD-like"/>
    <property type="match status" value="1"/>
</dbReference>
<dbReference type="HOGENOM" id="CLU_082760_6_2_11"/>
<dbReference type="PANTHER" id="PTHR34846:SF10">
    <property type="entry name" value="CYTOPLASMIC PROTEIN"/>
    <property type="match status" value="1"/>
</dbReference>
<accession>S5T4G4</accession>
<dbReference type="SUPFAM" id="SSF69118">
    <property type="entry name" value="AhpD-like"/>
    <property type="match status" value="1"/>
</dbReference>
<dbReference type="NCBIfam" id="TIGR00778">
    <property type="entry name" value="ahpD_dom"/>
    <property type="match status" value="1"/>
</dbReference>
<evidence type="ECO:0000259" key="1">
    <source>
        <dbReference type="Pfam" id="PF02627"/>
    </source>
</evidence>
<dbReference type="OrthoDB" id="9801997at2"/>
<dbReference type="AlphaFoldDB" id="S5T4G4"/>
<dbReference type="InterPro" id="IPR004675">
    <property type="entry name" value="AhpD_core"/>
</dbReference>
<reference evidence="2 3" key="1">
    <citation type="submission" date="2012-11" db="EMBL/GenBank/DDBJ databases">
        <title>The complete genome sequence of Corynebacterium maris Coryn-1 (=DSM 45190).</title>
        <authorList>
            <person name="Schaffert L."/>
            <person name="Albersmeier A."/>
            <person name="Kalinowski J."/>
            <person name="Ruckert C."/>
        </authorList>
    </citation>
    <scope>NUCLEOTIDE SEQUENCE [LARGE SCALE GENOMIC DNA]</scope>
    <source>
        <strain evidence="3">Coryn-1</strain>
    </source>
</reference>
<dbReference type="EMBL" id="CP003924">
    <property type="protein sequence ID" value="AGS35490.1"/>
    <property type="molecule type" value="Genomic_DNA"/>
</dbReference>
<gene>
    <name evidence="2" type="ORF">B841_10090</name>
</gene>
<dbReference type="STRING" id="1224163.B841_10090"/>
<proteinExistence type="predicted"/>
<sequence>MTDSTPSYGPYLDKFFPEVYKSLNKVSGQVRKIYPDVDLSTALIELISVRASQLNGCAACLSIHVPAARRAGVSETKLQVLPAWREVDVFDAQEKAALELCEELTLLPPGRRHADAAVRACEHFAEEQVAALEWAIILINTYNRISIASGHPPLTR</sequence>
<dbReference type="KEGG" id="cmd:B841_10090"/>
<dbReference type="RefSeq" id="WP_020935423.1">
    <property type="nucleotide sequence ID" value="NC_021915.1"/>
</dbReference>